<keyword evidence="2" id="KW-1185">Reference proteome</keyword>
<dbReference type="Proteomes" id="UP001194696">
    <property type="component" value="Unassembled WGS sequence"/>
</dbReference>
<sequence>MVKDSKGIRTIPYRIKHCPGVVLDVVLSTTVEHGQANPSATLVRKGLADATDDALIADKVVDALQVVASTTVTSISEAKPSFQQIVKLASKKAQVFEIEQQLISSLEPVIQKKVRASLLARNFSVQAHNDGRVEESERLRNESNGCLQDMMEIMVKNADEAARTAKEHFTLMMAKQDELNAK</sequence>
<protein>
    <submittedName>
        <fullName evidence="1">Uncharacterized protein</fullName>
    </submittedName>
</protein>
<gene>
    <name evidence="1" type="ORF">BGZ96_004617</name>
</gene>
<evidence type="ECO:0000313" key="2">
    <source>
        <dbReference type="Proteomes" id="UP001194696"/>
    </source>
</evidence>
<comment type="caution">
    <text evidence="1">The sequence shown here is derived from an EMBL/GenBank/DDBJ whole genome shotgun (WGS) entry which is preliminary data.</text>
</comment>
<evidence type="ECO:0000313" key="1">
    <source>
        <dbReference type="EMBL" id="KAG0273874.1"/>
    </source>
</evidence>
<accession>A0ABQ7JHZ5</accession>
<proteinExistence type="predicted"/>
<dbReference type="EMBL" id="JAAAIM010002146">
    <property type="protein sequence ID" value="KAG0273874.1"/>
    <property type="molecule type" value="Genomic_DNA"/>
</dbReference>
<name>A0ABQ7JHZ5_9FUNG</name>
<reference evidence="1 2" key="1">
    <citation type="journal article" date="2020" name="Fungal Divers.">
        <title>Resolving the Mortierellaceae phylogeny through synthesis of multi-gene phylogenetics and phylogenomics.</title>
        <authorList>
            <person name="Vandepol N."/>
            <person name="Liber J."/>
            <person name="Desiro A."/>
            <person name="Na H."/>
            <person name="Kennedy M."/>
            <person name="Barry K."/>
            <person name="Grigoriev I.V."/>
            <person name="Miller A.N."/>
            <person name="O'Donnell K."/>
            <person name="Stajich J.E."/>
            <person name="Bonito G."/>
        </authorList>
    </citation>
    <scope>NUCLEOTIDE SEQUENCE [LARGE SCALE GENOMIC DNA]</scope>
    <source>
        <strain evidence="1 2">AD045</strain>
    </source>
</reference>
<organism evidence="1 2">
    <name type="scientific">Linnemannia gamsii</name>
    <dbReference type="NCBI Taxonomy" id="64522"/>
    <lineage>
        <taxon>Eukaryota</taxon>
        <taxon>Fungi</taxon>
        <taxon>Fungi incertae sedis</taxon>
        <taxon>Mucoromycota</taxon>
        <taxon>Mortierellomycotina</taxon>
        <taxon>Mortierellomycetes</taxon>
        <taxon>Mortierellales</taxon>
        <taxon>Mortierellaceae</taxon>
        <taxon>Linnemannia</taxon>
    </lineage>
</organism>